<comment type="caution">
    <text evidence="2">The sequence shown here is derived from an EMBL/GenBank/DDBJ whole genome shotgun (WGS) entry which is preliminary data.</text>
</comment>
<evidence type="ECO:0000313" key="3">
    <source>
        <dbReference type="Proteomes" id="UP000319783"/>
    </source>
</evidence>
<reference evidence="2 3" key="1">
    <citation type="submission" date="2019-04" db="EMBL/GenBank/DDBJ databases">
        <title>Genome of a novel bacterium Candidatus Jettenia ecosi reconstructed from metagenome of an anammox bioreactor.</title>
        <authorList>
            <person name="Mardanov A.V."/>
            <person name="Beletsky A.V."/>
            <person name="Ravin N.V."/>
            <person name="Botchkova E.A."/>
            <person name="Litti Y.V."/>
            <person name="Nozhevnikova A.N."/>
        </authorList>
    </citation>
    <scope>NUCLEOTIDE SEQUENCE [LARGE SCALE GENOMIC DNA]</scope>
    <source>
        <strain evidence="2">J2</strain>
    </source>
</reference>
<keyword evidence="1" id="KW-0472">Membrane</keyword>
<evidence type="ECO:0000313" key="2">
    <source>
        <dbReference type="EMBL" id="TLD41911.1"/>
    </source>
</evidence>
<name>A0A533QGX0_9BACT</name>
<dbReference type="EMBL" id="SULG01000033">
    <property type="protein sequence ID" value="TLD41911.1"/>
    <property type="molecule type" value="Genomic_DNA"/>
</dbReference>
<proteinExistence type="predicted"/>
<dbReference type="Proteomes" id="UP000319783">
    <property type="component" value="Unassembled WGS sequence"/>
</dbReference>
<accession>A0A533QGX0</accession>
<gene>
    <name evidence="2" type="ORF">JETT_1852</name>
</gene>
<organism evidence="2 3">
    <name type="scientific">Candidatus Jettenia ecosi</name>
    <dbReference type="NCBI Taxonomy" id="2494326"/>
    <lineage>
        <taxon>Bacteria</taxon>
        <taxon>Pseudomonadati</taxon>
        <taxon>Planctomycetota</taxon>
        <taxon>Candidatus Brocadiia</taxon>
        <taxon>Candidatus Brocadiales</taxon>
        <taxon>Candidatus Brocadiaceae</taxon>
        <taxon>Candidatus Jettenia</taxon>
    </lineage>
</organism>
<feature type="transmembrane region" description="Helical" evidence="1">
    <location>
        <begin position="35"/>
        <end position="54"/>
    </location>
</feature>
<feature type="transmembrane region" description="Helical" evidence="1">
    <location>
        <begin position="6"/>
        <end position="23"/>
    </location>
</feature>
<protein>
    <submittedName>
        <fullName evidence="2">Uncharacterized protein</fullName>
    </submittedName>
</protein>
<evidence type="ECO:0000256" key="1">
    <source>
        <dbReference type="SAM" id="Phobius"/>
    </source>
</evidence>
<dbReference type="AlphaFoldDB" id="A0A533QGX0"/>
<sequence length="84" mass="9660">MVYSYLSLSFAIYLYLVYNIPTNMTKKQREDIAKFLYDMVKLTYTGFIIGGIISPKGFNLSHIVLGLSISISFFVVGYWISKKE</sequence>
<feature type="transmembrane region" description="Helical" evidence="1">
    <location>
        <begin position="60"/>
        <end position="80"/>
    </location>
</feature>
<keyword evidence="1" id="KW-1133">Transmembrane helix</keyword>
<keyword evidence="1" id="KW-0812">Transmembrane</keyword>